<dbReference type="Pfam" id="PF05914">
    <property type="entry name" value="RIB43A"/>
    <property type="match status" value="1"/>
</dbReference>
<name>A0A5A9NCS5_9TELE</name>
<comment type="subunit">
    <text evidence="10">Microtubule inner protein component of sperm flagellar doublet microtubules.</text>
</comment>
<keyword evidence="4" id="KW-0282">Flagellum</keyword>
<dbReference type="PANTHER" id="PTHR14517">
    <property type="entry name" value="RIB43A-RELATED"/>
    <property type="match status" value="1"/>
</dbReference>
<evidence type="ECO:0000256" key="11">
    <source>
        <dbReference type="SAM" id="Coils"/>
    </source>
</evidence>
<keyword evidence="7" id="KW-0206">Cytoskeleton</keyword>
<keyword evidence="6" id="KW-0969">Cilium</keyword>
<evidence type="ECO:0000256" key="9">
    <source>
        <dbReference type="ARBA" id="ARBA00041087"/>
    </source>
</evidence>
<evidence type="ECO:0000256" key="5">
    <source>
        <dbReference type="ARBA" id="ARBA00023054"/>
    </source>
</evidence>
<evidence type="ECO:0000256" key="6">
    <source>
        <dbReference type="ARBA" id="ARBA00023069"/>
    </source>
</evidence>
<evidence type="ECO:0000313" key="13">
    <source>
        <dbReference type="EMBL" id="KAA0707193.1"/>
    </source>
</evidence>
<comment type="subcellular location">
    <subcellularLocation>
        <location evidence="1">Cytoplasm</location>
        <location evidence="1">Cytoskeleton</location>
        <location evidence="1">Flagellum axoneme</location>
    </subcellularLocation>
</comment>
<organism evidence="13 14">
    <name type="scientific">Triplophysa tibetana</name>
    <dbReference type="NCBI Taxonomy" id="1572043"/>
    <lineage>
        <taxon>Eukaryota</taxon>
        <taxon>Metazoa</taxon>
        <taxon>Chordata</taxon>
        <taxon>Craniata</taxon>
        <taxon>Vertebrata</taxon>
        <taxon>Euteleostomi</taxon>
        <taxon>Actinopterygii</taxon>
        <taxon>Neopterygii</taxon>
        <taxon>Teleostei</taxon>
        <taxon>Ostariophysi</taxon>
        <taxon>Cypriniformes</taxon>
        <taxon>Nemacheilidae</taxon>
        <taxon>Triplophysa</taxon>
    </lineage>
</organism>
<dbReference type="PANTHER" id="PTHR14517:SF11">
    <property type="entry name" value="RIB43A-LIKE WITH COILED-COILS PROTEIN 1"/>
    <property type="match status" value="1"/>
</dbReference>
<evidence type="ECO:0000256" key="12">
    <source>
        <dbReference type="SAM" id="MobiDB-lite"/>
    </source>
</evidence>
<evidence type="ECO:0000256" key="7">
    <source>
        <dbReference type="ARBA" id="ARBA00023212"/>
    </source>
</evidence>
<evidence type="ECO:0000256" key="3">
    <source>
        <dbReference type="ARBA" id="ARBA00022490"/>
    </source>
</evidence>
<comment type="similarity">
    <text evidence="2">Belongs to the RIB43A family.</text>
</comment>
<feature type="coiled-coil region" evidence="11">
    <location>
        <begin position="42"/>
        <end position="93"/>
    </location>
</feature>
<evidence type="ECO:0000256" key="2">
    <source>
        <dbReference type="ARBA" id="ARBA00006875"/>
    </source>
</evidence>
<dbReference type="InterPro" id="IPR008805">
    <property type="entry name" value="RIB43A"/>
</dbReference>
<dbReference type="Proteomes" id="UP000324632">
    <property type="component" value="Chromosome 20"/>
</dbReference>
<evidence type="ECO:0000256" key="1">
    <source>
        <dbReference type="ARBA" id="ARBA00004611"/>
    </source>
</evidence>
<feature type="region of interest" description="Disordered" evidence="12">
    <location>
        <begin position="110"/>
        <end position="132"/>
    </location>
</feature>
<sequence length="350" mass="41919">MYKVDLPVNEREARALERRRSAEAERRSRILNPRARVIGVDLPALNSQVQEKRERLEMEKQRDMAYDLLRLSLDEMAMEQKQEEEELRRELGRDLVQYRTIYQRAEDSRDADINYGRQGAPDSSISAPGPASMQVFQGEDVNEGERRRAEMEMNEKTLRAQMEEREKQERLHNNRELLTVREMVENDLKAVQLDALKEECRRAARIALSQYNQTQAEERNEKKRQEKLRIVGSELAEIQYVATSDLLTERPDAAKRMTQSSEGSRVLPDRWKGMTPRQLSDIQRQRERQRFEKERQREAEKQREQAWDHLLMEQSRQQEREERIERELERERKLQLEKYNRQLAREQQAQ</sequence>
<keyword evidence="8" id="KW-0966">Cell projection</keyword>
<feature type="coiled-coil region" evidence="11">
    <location>
        <begin position="141"/>
        <end position="171"/>
    </location>
</feature>
<evidence type="ECO:0000256" key="8">
    <source>
        <dbReference type="ARBA" id="ARBA00023273"/>
    </source>
</evidence>
<keyword evidence="5 11" id="KW-0175">Coiled coil</keyword>
<dbReference type="AlphaFoldDB" id="A0A5A9NCS5"/>
<evidence type="ECO:0000256" key="10">
    <source>
        <dbReference type="ARBA" id="ARBA00046435"/>
    </source>
</evidence>
<feature type="region of interest" description="Disordered" evidence="12">
    <location>
        <begin position="252"/>
        <end position="326"/>
    </location>
</feature>
<comment type="caution">
    <text evidence="13">The sequence shown here is derived from an EMBL/GenBank/DDBJ whole genome shotgun (WGS) entry which is preliminary data.</text>
</comment>
<gene>
    <name evidence="13" type="ORF">E1301_Tti002514</name>
</gene>
<evidence type="ECO:0000313" key="14">
    <source>
        <dbReference type="Proteomes" id="UP000324632"/>
    </source>
</evidence>
<feature type="compositionally biased region" description="Basic and acidic residues" evidence="12">
    <location>
        <begin position="283"/>
        <end position="326"/>
    </location>
</feature>
<keyword evidence="14" id="KW-1185">Reference proteome</keyword>
<reference evidence="13 14" key="1">
    <citation type="journal article" date="2019" name="Mol. Ecol. Resour.">
        <title>Chromosome-level genome assembly of Triplophysa tibetana, a fish adapted to the harsh high-altitude environment of the Tibetan Plateau.</title>
        <authorList>
            <person name="Yang X."/>
            <person name="Liu H."/>
            <person name="Ma Z."/>
            <person name="Zou Y."/>
            <person name="Zou M."/>
            <person name="Mao Y."/>
            <person name="Li X."/>
            <person name="Wang H."/>
            <person name="Chen T."/>
            <person name="Wang W."/>
            <person name="Yang R."/>
        </authorList>
    </citation>
    <scope>NUCLEOTIDE SEQUENCE [LARGE SCALE GENOMIC DNA]</scope>
    <source>
        <strain evidence="13">TTIB1903HZAU</strain>
        <tissue evidence="13">Muscle</tissue>
    </source>
</reference>
<dbReference type="EMBL" id="SOYY01000020">
    <property type="protein sequence ID" value="KAA0707193.1"/>
    <property type="molecule type" value="Genomic_DNA"/>
</dbReference>
<keyword evidence="3" id="KW-0963">Cytoplasm</keyword>
<proteinExistence type="inferred from homology"/>
<protein>
    <recommendedName>
        <fullName evidence="9">RIB43A-like with coiled-coils protein 1</fullName>
    </recommendedName>
</protein>
<accession>A0A5A9NCS5</accession>
<evidence type="ECO:0000256" key="4">
    <source>
        <dbReference type="ARBA" id="ARBA00022846"/>
    </source>
</evidence>